<reference evidence="1 2" key="1">
    <citation type="journal article" date="2012" name="J. Bacteriol.">
        <title>Genome sequence of the cycloprodigiosin-producing bacterial strain Pseudoalteromonas rubra ATCC 29570(T).</title>
        <authorList>
            <person name="Xie B.B."/>
            <person name="Shu Y.L."/>
            <person name="Qin Q.L."/>
            <person name="Rong J.C."/>
            <person name="Zhang X.Y."/>
            <person name="Chen X.L."/>
            <person name="Zhou B.C."/>
            <person name="Zhang Y.Z."/>
        </authorList>
    </citation>
    <scope>NUCLEOTIDE SEQUENCE [LARGE SCALE GENOMIC DNA]</scope>
    <source>
        <strain evidence="1 2">DSM 6842</strain>
    </source>
</reference>
<sequence>MYKSVNQWFFLFSQYCTLRDHFNGLAEHSYLLGNYVA</sequence>
<evidence type="ECO:0000313" key="2">
    <source>
        <dbReference type="Proteomes" id="UP000016480"/>
    </source>
</evidence>
<comment type="caution">
    <text evidence="1">The sequence shown here is derived from an EMBL/GenBank/DDBJ whole genome shotgun (WGS) entry which is preliminary data.</text>
</comment>
<name>A0A8T0C861_9GAMM</name>
<proteinExistence type="predicted"/>
<organism evidence="1 2">
    <name type="scientific">Pseudoalteromonas rubra</name>
    <dbReference type="NCBI Taxonomy" id="43658"/>
    <lineage>
        <taxon>Bacteria</taxon>
        <taxon>Pseudomonadati</taxon>
        <taxon>Pseudomonadota</taxon>
        <taxon>Gammaproteobacteria</taxon>
        <taxon>Alteromonadales</taxon>
        <taxon>Pseudoalteromonadaceae</taxon>
        <taxon>Pseudoalteromonas</taxon>
    </lineage>
</organism>
<dbReference type="AlphaFoldDB" id="A0A8T0C861"/>
<gene>
    <name evidence="1" type="ORF">PRUB_a3674</name>
</gene>
<protein>
    <submittedName>
        <fullName evidence="1">Uncharacterized protein</fullName>
    </submittedName>
</protein>
<dbReference type="EMBL" id="AHCD03000034">
    <property type="protein sequence ID" value="KAF7786869.1"/>
    <property type="molecule type" value="Genomic_DNA"/>
</dbReference>
<dbReference type="Proteomes" id="UP000016480">
    <property type="component" value="Unassembled WGS sequence"/>
</dbReference>
<accession>A0A8T0C861</accession>
<evidence type="ECO:0000313" key="1">
    <source>
        <dbReference type="EMBL" id="KAF7786869.1"/>
    </source>
</evidence>